<gene>
    <name evidence="2" type="ORF">F1D05_28905</name>
</gene>
<keyword evidence="3" id="KW-1185">Reference proteome</keyword>
<evidence type="ECO:0000256" key="1">
    <source>
        <dbReference type="SAM" id="MobiDB-lite"/>
    </source>
</evidence>
<proteinExistence type="predicted"/>
<evidence type="ECO:0000313" key="3">
    <source>
        <dbReference type="Proteomes" id="UP000515563"/>
    </source>
</evidence>
<feature type="compositionally biased region" description="Basic and acidic residues" evidence="1">
    <location>
        <begin position="23"/>
        <end position="32"/>
    </location>
</feature>
<sequence>MSFSRPGPKRDDALSAVVGGKGLDSRPGKLPEYDEFGSPVPSDDDAQAISAGPPGQQTLMQHERARLAALDAGDKKLADNALREVIGDLDALLASAAAKLRAPAGSRRTKKQVRKVVPQLVAIDELGYLPLADVAELLHLTRADVDGVLASLAARGELGSADREQALAQIQQVRTKLQEIEVSRDHSQLDGLVGFILKIALLVTIAVASTPLGALAVGDPMVAEAIKTGIIALVAVALQQAVDGARAWQETHDQYAVAQQAREELLAELQLAKNLTKDPAYENEHLVLRFRLEIRCASARVSSVPLDWPDKEQYLLVLDQVTSALDNGTPKSLILIRRKLEATPTPNRGD</sequence>
<accession>A0A7G6X4N0</accession>
<dbReference type="KEGG" id="kqi:F1D05_28905"/>
<dbReference type="Proteomes" id="UP000515563">
    <property type="component" value="Chromosome"/>
</dbReference>
<dbReference type="EMBL" id="CP043661">
    <property type="protein sequence ID" value="QNE21195.1"/>
    <property type="molecule type" value="Genomic_DNA"/>
</dbReference>
<reference evidence="3" key="1">
    <citation type="submission" date="2019-09" db="EMBL/GenBank/DDBJ databases">
        <title>Antimicrobial potential of Antarctic Bacteria.</title>
        <authorList>
            <person name="Benaud N."/>
            <person name="Edwards R.J."/>
            <person name="Ferrari B.C."/>
        </authorList>
    </citation>
    <scope>NUCLEOTIDE SEQUENCE [LARGE SCALE GENOMIC DNA]</scope>
    <source>
        <strain evidence="3">SPB151</strain>
    </source>
</reference>
<protein>
    <submittedName>
        <fullName evidence="2">Uncharacterized protein</fullName>
    </submittedName>
</protein>
<name>A0A7G6X4N0_9ACTN</name>
<evidence type="ECO:0000313" key="2">
    <source>
        <dbReference type="EMBL" id="QNE21195.1"/>
    </source>
</evidence>
<reference evidence="2 3" key="2">
    <citation type="journal article" date="2020" name="Microbiol. Resour. Announc.">
        <title>Antarctic desert soil bacteria exhibit high novel natural product potential, evaluated through long-read genome sequencing and comparative genomics.</title>
        <authorList>
            <person name="Benaud N."/>
            <person name="Edwards R.J."/>
            <person name="Amos T.G."/>
            <person name="D'Agostino P.M."/>
            <person name="Gutierrez-Chavez C."/>
            <person name="Montgomery K."/>
            <person name="Nicetic I."/>
            <person name="Ferrari B.C."/>
        </authorList>
    </citation>
    <scope>NUCLEOTIDE SEQUENCE [LARGE SCALE GENOMIC DNA]</scope>
    <source>
        <strain evidence="2 3">SPB151</strain>
    </source>
</reference>
<dbReference type="AlphaFoldDB" id="A0A7G6X4N0"/>
<dbReference type="RefSeq" id="WP_185443596.1">
    <property type="nucleotide sequence ID" value="NZ_CP043661.1"/>
</dbReference>
<feature type="region of interest" description="Disordered" evidence="1">
    <location>
        <begin position="1"/>
        <end position="50"/>
    </location>
</feature>
<organism evidence="2 3">
    <name type="scientific">Kribbella qitaiheensis</name>
    <dbReference type="NCBI Taxonomy" id="1544730"/>
    <lineage>
        <taxon>Bacteria</taxon>
        <taxon>Bacillati</taxon>
        <taxon>Actinomycetota</taxon>
        <taxon>Actinomycetes</taxon>
        <taxon>Propionibacteriales</taxon>
        <taxon>Kribbellaceae</taxon>
        <taxon>Kribbella</taxon>
    </lineage>
</organism>